<keyword evidence="3" id="KW-1185">Reference proteome</keyword>
<dbReference type="HOGENOM" id="CLU_2195582_0_0_4"/>
<sequence>MAGNESAAGREPQAARVVRLHAKPNPGGPPRQSPDRVPTLGKQFHAPVRFENIRGNYGVTRQFEAPAVYWGRDGSCWAFLHDFTTQAQARLMDEWRKAVANRRMPHGC</sequence>
<protein>
    <submittedName>
        <fullName evidence="2">Uncharacterized protein</fullName>
    </submittedName>
</protein>
<feature type="region of interest" description="Disordered" evidence="1">
    <location>
        <begin position="1"/>
        <end position="39"/>
    </location>
</feature>
<evidence type="ECO:0000313" key="3">
    <source>
        <dbReference type="Proteomes" id="UP000031637"/>
    </source>
</evidence>
<accession>W0SEB5</accession>
<proteinExistence type="predicted"/>
<evidence type="ECO:0000256" key="1">
    <source>
        <dbReference type="SAM" id="MobiDB-lite"/>
    </source>
</evidence>
<evidence type="ECO:0000313" key="2">
    <source>
        <dbReference type="EMBL" id="BAO29376.1"/>
    </source>
</evidence>
<dbReference type="Proteomes" id="UP000031637">
    <property type="component" value="Chromosome"/>
</dbReference>
<reference evidence="2 3" key="1">
    <citation type="journal article" date="2014" name="Syst. Appl. Microbiol.">
        <title>Complete genomes of freshwater sulfur oxidizers Sulfuricella denitrificans skB26 and Sulfuritalea hydrogenivorans sk43H: genetic insights into the sulfur oxidation pathway of betaproteobacteria.</title>
        <authorList>
            <person name="Watanabe T."/>
            <person name="Kojima H."/>
            <person name="Fukui M."/>
        </authorList>
    </citation>
    <scope>NUCLEOTIDE SEQUENCE [LARGE SCALE GENOMIC DNA]</scope>
    <source>
        <strain evidence="2">DSM22779</strain>
    </source>
</reference>
<gene>
    <name evidence="2" type="ORF">SUTH_01583</name>
</gene>
<dbReference type="KEGG" id="shd:SUTH_01583"/>
<name>W0SEB5_9PROT</name>
<dbReference type="STRING" id="1223802.SUTH_01583"/>
<dbReference type="AlphaFoldDB" id="W0SEB5"/>
<dbReference type="EMBL" id="AP012547">
    <property type="protein sequence ID" value="BAO29376.1"/>
    <property type="molecule type" value="Genomic_DNA"/>
</dbReference>
<organism evidence="2 3">
    <name type="scientific">Sulfuritalea hydrogenivorans sk43H</name>
    <dbReference type="NCBI Taxonomy" id="1223802"/>
    <lineage>
        <taxon>Bacteria</taxon>
        <taxon>Pseudomonadati</taxon>
        <taxon>Pseudomonadota</taxon>
        <taxon>Betaproteobacteria</taxon>
        <taxon>Nitrosomonadales</taxon>
        <taxon>Sterolibacteriaceae</taxon>
        <taxon>Sulfuritalea</taxon>
    </lineage>
</organism>